<feature type="domain" description="Response regulatory" evidence="8">
    <location>
        <begin position="37"/>
        <end position="151"/>
    </location>
</feature>
<keyword evidence="2" id="KW-0902">Two-component regulatory system</keyword>
<evidence type="ECO:0000256" key="3">
    <source>
        <dbReference type="ARBA" id="ARBA00023015"/>
    </source>
</evidence>
<dbReference type="Proteomes" id="UP000244335">
    <property type="component" value="Unassembled WGS sequence"/>
</dbReference>
<proteinExistence type="predicted"/>
<evidence type="ECO:0000256" key="5">
    <source>
        <dbReference type="ARBA" id="ARBA00023163"/>
    </source>
</evidence>
<evidence type="ECO:0000256" key="6">
    <source>
        <dbReference type="PROSITE-ProRule" id="PRU00169"/>
    </source>
</evidence>
<dbReference type="AlphaFoldDB" id="A0AA92C0B0"/>
<sequence>MAELTSRSVESHLHNAAGEPLSSCALDDIDVNVPHMKILVIEDDLEAAAYMTKAFREAGIVVDHASDGESGLFMGCENVYDVMVVDRMLPRRDGLSVISELRRKGVETPVLILSALGQVDDRVTGLRAGGDDYLPKPYAFNELLARIEVLGRRKGKPEQDMIYRVGDLELDRLSHDVRRNGKEILLQPREFRLLEYLMKNAGQVVTRTMLLENVWDYHFDPQTNVIDVHVSRLRSKIEKDFDKPLLKTIRGAGYMMKDEG</sequence>
<dbReference type="GO" id="GO:0006355">
    <property type="term" value="P:regulation of DNA-templated transcription"/>
    <property type="evidence" value="ECO:0007669"/>
    <property type="project" value="InterPro"/>
</dbReference>
<dbReference type="Gene3D" id="6.10.250.690">
    <property type="match status" value="1"/>
</dbReference>
<dbReference type="SMART" id="SM00448">
    <property type="entry name" value="REC"/>
    <property type="match status" value="1"/>
</dbReference>
<dbReference type="EMBL" id="QDFR01000008">
    <property type="protein sequence ID" value="PVE51141.1"/>
    <property type="molecule type" value="Genomic_DNA"/>
</dbReference>
<dbReference type="InterPro" id="IPR001867">
    <property type="entry name" value="OmpR/PhoB-type_DNA-bd"/>
</dbReference>
<evidence type="ECO:0000256" key="4">
    <source>
        <dbReference type="ARBA" id="ARBA00023125"/>
    </source>
</evidence>
<reference evidence="10 11" key="1">
    <citation type="submission" date="2018-04" db="EMBL/GenBank/DDBJ databases">
        <authorList>
            <person name="Hagen T."/>
        </authorList>
    </citation>
    <scope>NUCLEOTIDE SEQUENCE [LARGE SCALE GENOMIC DNA]</scope>
    <source>
        <strain evidence="10 11">TPD7009</strain>
    </source>
</reference>
<dbReference type="InterPro" id="IPR039420">
    <property type="entry name" value="WalR-like"/>
</dbReference>
<dbReference type="InterPro" id="IPR001789">
    <property type="entry name" value="Sig_transdc_resp-reg_receiver"/>
</dbReference>
<dbReference type="InterPro" id="IPR011006">
    <property type="entry name" value="CheY-like_superfamily"/>
</dbReference>
<evidence type="ECO:0000256" key="1">
    <source>
        <dbReference type="ARBA" id="ARBA00022553"/>
    </source>
</evidence>
<keyword evidence="4 7" id="KW-0238">DNA-binding</keyword>
<dbReference type="GO" id="GO:0005829">
    <property type="term" value="C:cytosol"/>
    <property type="evidence" value="ECO:0007669"/>
    <property type="project" value="TreeGrafter"/>
</dbReference>
<feature type="domain" description="OmpR/PhoB-type" evidence="9">
    <location>
        <begin position="160"/>
        <end position="258"/>
    </location>
</feature>
<organism evidence="10 11">
    <name type="scientific">Rhizobium rhizogenes</name>
    <name type="common">Agrobacterium rhizogenes</name>
    <dbReference type="NCBI Taxonomy" id="359"/>
    <lineage>
        <taxon>Bacteria</taxon>
        <taxon>Pseudomonadati</taxon>
        <taxon>Pseudomonadota</taxon>
        <taxon>Alphaproteobacteria</taxon>
        <taxon>Hyphomicrobiales</taxon>
        <taxon>Rhizobiaceae</taxon>
        <taxon>Rhizobium/Agrobacterium group</taxon>
        <taxon>Rhizobium</taxon>
    </lineage>
</organism>
<dbReference type="InterPro" id="IPR036388">
    <property type="entry name" value="WH-like_DNA-bd_sf"/>
</dbReference>
<dbReference type="Gene3D" id="1.10.10.10">
    <property type="entry name" value="Winged helix-like DNA-binding domain superfamily/Winged helix DNA-binding domain"/>
    <property type="match status" value="1"/>
</dbReference>
<dbReference type="CDD" id="cd00383">
    <property type="entry name" value="trans_reg_C"/>
    <property type="match status" value="1"/>
</dbReference>
<keyword evidence="3" id="KW-0805">Transcription regulation</keyword>
<evidence type="ECO:0000259" key="9">
    <source>
        <dbReference type="PROSITE" id="PS51755"/>
    </source>
</evidence>
<evidence type="ECO:0000256" key="7">
    <source>
        <dbReference type="PROSITE-ProRule" id="PRU01091"/>
    </source>
</evidence>
<accession>A0AA92C0B0</accession>
<evidence type="ECO:0000259" key="8">
    <source>
        <dbReference type="PROSITE" id="PS50110"/>
    </source>
</evidence>
<feature type="DNA-binding region" description="OmpR/PhoB-type" evidence="7">
    <location>
        <begin position="160"/>
        <end position="258"/>
    </location>
</feature>
<dbReference type="RefSeq" id="WP_116493986.1">
    <property type="nucleotide sequence ID" value="NZ_QDFR01000008.1"/>
</dbReference>
<dbReference type="GO" id="GO:0000156">
    <property type="term" value="F:phosphorelay response regulator activity"/>
    <property type="evidence" value="ECO:0007669"/>
    <property type="project" value="TreeGrafter"/>
</dbReference>
<dbReference type="SUPFAM" id="SSF52172">
    <property type="entry name" value="CheY-like"/>
    <property type="match status" value="1"/>
</dbReference>
<dbReference type="PROSITE" id="PS50110">
    <property type="entry name" value="RESPONSE_REGULATORY"/>
    <property type="match status" value="1"/>
</dbReference>
<dbReference type="PANTHER" id="PTHR48111">
    <property type="entry name" value="REGULATOR OF RPOS"/>
    <property type="match status" value="1"/>
</dbReference>
<dbReference type="FunFam" id="1.10.10.10:FF:000005">
    <property type="entry name" value="Two-component system response regulator"/>
    <property type="match status" value="1"/>
</dbReference>
<dbReference type="Pfam" id="PF00486">
    <property type="entry name" value="Trans_reg_C"/>
    <property type="match status" value="1"/>
</dbReference>
<dbReference type="Gene3D" id="3.40.50.2300">
    <property type="match status" value="1"/>
</dbReference>
<dbReference type="CDD" id="cd19935">
    <property type="entry name" value="REC_OmpR_CusR-like"/>
    <property type="match status" value="1"/>
</dbReference>
<comment type="caution">
    <text evidence="10">The sequence shown here is derived from an EMBL/GenBank/DDBJ whole genome shotgun (WGS) entry which is preliminary data.</text>
</comment>
<dbReference type="SMART" id="SM00862">
    <property type="entry name" value="Trans_reg_C"/>
    <property type="match status" value="1"/>
</dbReference>
<dbReference type="PROSITE" id="PS51755">
    <property type="entry name" value="OMPR_PHOB"/>
    <property type="match status" value="1"/>
</dbReference>
<evidence type="ECO:0000313" key="10">
    <source>
        <dbReference type="EMBL" id="PVE51141.1"/>
    </source>
</evidence>
<dbReference type="Pfam" id="PF00072">
    <property type="entry name" value="Response_reg"/>
    <property type="match status" value="1"/>
</dbReference>
<keyword evidence="1 6" id="KW-0597">Phosphoprotein</keyword>
<dbReference type="GO" id="GO:0032993">
    <property type="term" value="C:protein-DNA complex"/>
    <property type="evidence" value="ECO:0007669"/>
    <property type="project" value="TreeGrafter"/>
</dbReference>
<protein>
    <submittedName>
        <fullName evidence="10">DNA-binding response regulator</fullName>
    </submittedName>
</protein>
<evidence type="ECO:0000313" key="11">
    <source>
        <dbReference type="Proteomes" id="UP000244335"/>
    </source>
</evidence>
<evidence type="ECO:0000256" key="2">
    <source>
        <dbReference type="ARBA" id="ARBA00023012"/>
    </source>
</evidence>
<keyword evidence="5" id="KW-0804">Transcription</keyword>
<feature type="modified residue" description="4-aspartylphosphate" evidence="6">
    <location>
        <position position="86"/>
    </location>
</feature>
<dbReference type="GO" id="GO:0000976">
    <property type="term" value="F:transcription cis-regulatory region binding"/>
    <property type="evidence" value="ECO:0007669"/>
    <property type="project" value="TreeGrafter"/>
</dbReference>
<name>A0AA92C0B0_RHIRH</name>
<dbReference type="PANTHER" id="PTHR48111:SF76">
    <property type="entry name" value="TWO-COMPONENT RESPONSE REGULATOR"/>
    <property type="match status" value="1"/>
</dbReference>
<gene>
    <name evidence="10" type="ORF">DC430_19240</name>
</gene>